<evidence type="ECO:0000313" key="2">
    <source>
        <dbReference type="Proteomes" id="UP001276150"/>
    </source>
</evidence>
<protein>
    <submittedName>
        <fullName evidence="1">Uncharacterized protein</fullName>
    </submittedName>
</protein>
<proteinExistence type="predicted"/>
<keyword evidence="2" id="KW-1185">Reference proteome</keyword>
<accession>A0ABU4DV87</accession>
<organism evidence="1 2">
    <name type="scientific">Deinococcus arenicola</name>
    <dbReference type="NCBI Taxonomy" id="2994950"/>
    <lineage>
        <taxon>Bacteria</taxon>
        <taxon>Thermotogati</taxon>
        <taxon>Deinococcota</taxon>
        <taxon>Deinococci</taxon>
        <taxon>Deinococcales</taxon>
        <taxon>Deinococcaceae</taxon>
        <taxon>Deinococcus</taxon>
    </lineage>
</organism>
<comment type="caution">
    <text evidence="1">The sequence shown here is derived from an EMBL/GenBank/DDBJ whole genome shotgun (WGS) entry which is preliminary data.</text>
</comment>
<dbReference type="EMBL" id="JAPMIV010000059">
    <property type="protein sequence ID" value="MDV6376359.1"/>
    <property type="molecule type" value="Genomic_DNA"/>
</dbReference>
<sequence>MPQKINPEAVWKSDLEVPRDGEGVDAADVALPVSDLLGNAKYLLRVVNDLSAQVEDLQRSRGGFNLSTQSAASIEPANATALKVMLARYEGFTAPVHLEVSGLPAGVTGTLSENDTVGESVNLVLTATDAVAAGTYTVTLTGTSGTRTAVASTNLTVTPQSVRPTFSIQSPHTIGIERAYGDNALGGFGFTRIGGFDGTITWSAPNLPSGLTAVFGTTSSPPVYINYPVAGGGAPIAGVEERGTVTMDLTAGPGLPAGTYNIQIRGTSGTLVVSQGVAVRVTGHAEAAGDFRLALAYDAGDQSGTNGATVTIERLNGFTGPVTLTPGMLAPVVLYGITFVTPLVLINGQPGAVTVVSNTARVTATGTGRAWVNSGVADPASQSPAYQLGVHYGETLITGAAVVAGTQITRTVPVRVRYGTKVY</sequence>
<reference evidence="1 2" key="1">
    <citation type="submission" date="2022-11" db="EMBL/GenBank/DDBJ databases">
        <title>Deinococcus ZS9-10, Low Temperature and Draught-tolerating, UV-resistant Bacteria from Continental Antarctica.</title>
        <authorList>
            <person name="Cheng L."/>
        </authorList>
    </citation>
    <scope>NUCLEOTIDE SEQUENCE [LARGE SCALE GENOMIC DNA]</scope>
    <source>
        <strain evidence="1 2">ZS9-10</strain>
    </source>
</reference>
<evidence type="ECO:0000313" key="1">
    <source>
        <dbReference type="EMBL" id="MDV6376359.1"/>
    </source>
</evidence>
<name>A0ABU4DV87_9DEIO</name>
<dbReference type="Proteomes" id="UP001276150">
    <property type="component" value="Unassembled WGS sequence"/>
</dbReference>
<gene>
    <name evidence="1" type="ORF">ORD21_17330</name>
</gene>
<dbReference type="RefSeq" id="WP_317641719.1">
    <property type="nucleotide sequence ID" value="NZ_JAPMIV010000059.1"/>
</dbReference>